<evidence type="ECO:0000256" key="4">
    <source>
        <dbReference type="PROSITE-ProRule" id="PRU00335"/>
    </source>
</evidence>
<dbReference type="AlphaFoldDB" id="A0A5B9WFD3"/>
<gene>
    <name evidence="6" type="primary">comR_3</name>
    <name evidence="6" type="ORF">OJF2_71940</name>
</gene>
<feature type="domain" description="HTH tetR-type" evidence="5">
    <location>
        <begin position="41"/>
        <end position="101"/>
    </location>
</feature>
<name>A0A5B9WFD3_9BACT</name>
<proteinExistence type="predicted"/>
<evidence type="ECO:0000313" key="7">
    <source>
        <dbReference type="Proteomes" id="UP000324233"/>
    </source>
</evidence>
<reference evidence="6 7" key="1">
    <citation type="submission" date="2019-08" db="EMBL/GenBank/DDBJ databases">
        <title>Deep-cultivation of Planctomycetes and their phenomic and genomic characterization uncovers novel biology.</title>
        <authorList>
            <person name="Wiegand S."/>
            <person name="Jogler M."/>
            <person name="Boedeker C."/>
            <person name="Pinto D."/>
            <person name="Vollmers J."/>
            <person name="Rivas-Marin E."/>
            <person name="Kohn T."/>
            <person name="Peeters S.H."/>
            <person name="Heuer A."/>
            <person name="Rast P."/>
            <person name="Oberbeckmann S."/>
            <person name="Bunk B."/>
            <person name="Jeske O."/>
            <person name="Meyerdierks A."/>
            <person name="Storesund J.E."/>
            <person name="Kallscheuer N."/>
            <person name="Luecker S."/>
            <person name="Lage O.M."/>
            <person name="Pohl T."/>
            <person name="Merkel B.J."/>
            <person name="Hornburger P."/>
            <person name="Mueller R.-W."/>
            <person name="Bruemmer F."/>
            <person name="Labrenz M."/>
            <person name="Spormann A.M."/>
            <person name="Op den Camp H."/>
            <person name="Overmann J."/>
            <person name="Amann R."/>
            <person name="Jetten M.S.M."/>
            <person name="Mascher T."/>
            <person name="Medema M.H."/>
            <person name="Devos D.P."/>
            <person name="Kaster A.-K."/>
            <person name="Ovreas L."/>
            <person name="Rohde M."/>
            <person name="Galperin M.Y."/>
            <person name="Jogler C."/>
        </authorList>
    </citation>
    <scope>NUCLEOTIDE SEQUENCE [LARGE SCALE GENOMIC DNA]</scope>
    <source>
        <strain evidence="6 7">OJF2</strain>
    </source>
</reference>
<dbReference type="PANTHER" id="PTHR47506:SF1">
    <property type="entry name" value="HTH-TYPE TRANSCRIPTIONAL REGULATOR YJDC"/>
    <property type="match status" value="1"/>
</dbReference>
<dbReference type="PRINTS" id="PR00455">
    <property type="entry name" value="HTHTETR"/>
</dbReference>
<dbReference type="SUPFAM" id="SSF46689">
    <property type="entry name" value="Homeodomain-like"/>
    <property type="match status" value="1"/>
</dbReference>
<keyword evidence="1" id="KW-0805">Transcription regulation</keyword>
<organism evidence="6 7">
    <name type="scientific">Aquisphaera giovannonii</name>
    <dbReference type="NCBI Taxonomy" id="406548"/>
    <lineage>
        <taxon>Bacteria</taxon>
        <taxon>Pseudomonadati</taxon>
        <taxon>Planctomycetota</taxon>
        <taxon>Planctomycetia</taxon>
        <taxon>Isosphaerales</taxon>
        <taxon>Isosphaeraceae</taxon>
        <taxon>Aquisphaera</taxon>
    </lineage>
</organism>
<keyword evidence="3" id="KW-0804">Transcription</keyword>
<keyword evidence="2 4" id="KW-0238">DNA-binding</keyword>
<dbReference type="GO" id="GO:0003677">
    <property type="term" value="F:DNA binding"/>
    <property type="evidence" value="ECO:0007669"/>
    <property type="project" value="UniProtKB-UniRule"/>
</dbReference>
<dbReference type="InterPro" id="IPR036271">
    <property type="entry name" value="Tet_transcr_reg_TetR-rel_C_sf"/>
</dbReference>
<dbReference type="KEGG" id="agv:OJF2_71940"/>
<feature type="DNA-binding region" description="H-T-H motif" evidence="4">
    <location>
        <begin position="64"/>
        <end position="83"/>
    </location>
</feature>
<dbReference type="EMBL" id="CP042997">
    <property type="protein sequence ID" value="QEH38590.1"/>
    <property type="molecule type" value="Genomic_DNA"/>
</dbReference>
<evidence type="ECO:0000256" key="3">
    <source>
        <dbReference type="ARBA" id="ARBA00023163"/>
    </source>
</evidence>
<evidence type="ECO:0000256" key="2">
    <source>
        <dbReference type="ARBA" id="ARBA00023125"/>
    </source>
</evidence>
<protein>
    <submittedName>
        <fullName evidence="6">HTH-type transcriptional repressor ComR</fullName>
    </submittedName>
</protein>
<dbReference type="PANTHER" id="PTHR47506">
    <property type="entry name" value="TRANSCRIPTIONAL REGULATORY PROTEIN"/>
    <property type="match status" value="1"/>
</dbReference>
<dbReference type="Proteomes" id="UP000324233">
    <property type="component" value="Chromosome"/>
</dbReference>
<dbReference type="RefSeq" id="WP_148598020.1">
    <property type="nucleotide sequence ID" value="NZ_CP042997.1"/>
</dbReference>
<dbReference type="InterPro" id="IPR009057">
    <property type="entry name" value="Homeodomain-like_sf"/>
</dbReference>
<dbReference type="InterPro" id="IPR001647">
    <property type="entry name" value="HTH_TetR"/>
</dbReference>
<dbReference type="SUPFAM" id="SSF48498">
    <property type="entry name" value="Tetracyclin repressor-like, C-terminal domain"/>
    <property type="match status" value="1"/>
</dbReference>
<dbReference type="OrthoDB" id="113732at2"/>
<dbReference type="Pfam" id="PF00440">
    <property type="entry name" value="TetR_N"/>
    <property type="match status" value="1"/>
</dbReference>
<keyword evidence="7" id="KW-1185">Reference proteome</keyword>
<accession>A0A5B9WFD3</accession>
<dbReference type="Gene3D" id="1.10.357.10">
    <property type="entry name" value="Tetracycline Repressor, domain 2"/>
    <property type="match status" value="1"/>
</dbReference>
<evidence type="ECO:0000259" key="5">
    <source>
        <dbReference type="PROSITE" id="PS50977"/>
    </source>
</evidence>
<dbReference type="PROSITE" id="PS50977">
    <property type="entry name" value="HTH_TETR_2"/>
    <property type="match status" value="1"/>
</dbReference>
<sequence>MPDFHTERLEYRGLAFAGQGVKLLIGMKSKAKGRNRGRPQGFSTEQALDAAVRVFGEKGFEGTSLSDLEKAMGVTRPSIYSTFGNKGELYCKALDRHDRVSGDHFTESLAAGTAREAVERLLRAAVALFTDRANPCLSFFTQRPLSGQDASEETRRYFAEKRAGMELALRSRLERAIEVGELPGSASAEDLARYYLVVIQGLALQAQHGATGGELLGVVDAALQSWPAETRRA</sequence>
<evidence type="ECO:0000256" key="1">
    <source>
        <dbReference type="ARBA" id="ARBA00023015"/>
    </source>
</evidence>
<dbReference type="Gene3D" id="1.10.10.60">
    <property type="entry name" value="Homeodomain-like"/>
    <property type="match status" value="1"/>
</dbReference>
<evidence type="ECO:0000313" key="6">
    <source>
        <dbReference type="EMBL" id="QEH38590.1"/>
    </source>
</evidence>